<gene>
    <name evidence="2" type="ORF">FM119_12640</name>
</gene>
<sequence>MSSGRRTIAATVTRGLPAASAALVLIGVATIVQLVIAHPGVWESTGRADPNRSAVTLTLGITAVAAILPALIRLVIPARRWGFPTVVALAISGLGHATAAAGTLAPAPQGLLSLIGVGIGLAGAVIVLMATLERRDSAARDSPGRRT</sequence>
<proteinExistence type="predicted"/>
<organism evidence="2 3">
    <name type="scientific">Mycetocola reblochoni REB411</name>
    <dbReference type="NCBI Taxonomy" id="1255698"/>
    <lineage>
        <taxon>Bacteria</taxon>
        <taxon>Bacillati</taxon>
        <taxon>Actinomycetota</taxon>
        <taxon>Actinomycetes</taxon>
        <taxon>Micrococcales</taxon>
        <taxon>Microbacteriaceae</taxon>
        <taxon>Mycetocola</taxon>
    </lineage>
</organism>
<keyword evidence="1" id="KW-1133">Transmembrane helix</keyword>
<feature type="transmembrane region" description="Helical" evidence="1">
    <location>
        <begin position="111"/>
        <end position="132"/>
    </location>
</feature>
<keyword evidence="1" id="KW-0472">Membrane</keyword>
<protein>
    <submittedName>
        <fullName evidence="2">Uncharacterized protein</fullName>
    </submittedName>
</protein>
<reference evidence="3" key="1">
    <citation type="submission" date="2017-02" db="EMBL/GenBank/DDBJ databases">
        <authorList>
            <person name="Dridi B."/>
        </authorList>
    </citation>
    <scope>NUCLEOTIDE SEQUENCE [LARGE SCALE GENOMIC DNA]</scope>
    <source>
        <strain evidence="3">EB411</strain>
    </source>
</reference>
<feature type="transmembrane region" description="Helical" evidence="1">
    <location>
        <begin position="83"/>
        <end position="105"/>
    </location>
</feature>
<dbReference type="EMBL" id="FUKR01000073">
    <property type="protein sequence ID" value="SJN41466.1"/>
    <property type="molecule type" value="Genomic_DNA"/>
</dbReference>
<keyword evidence="1" id="KW-0812">Transmembrane</keyword>
<dbReference type="Proteomes" id="UP000196778">
    <property type="component" value="Unassembled WGS sequence"/>
</dbReference>
<feature type="transmembrane region" description="Helical" evidence="1">
    <location>
        <begin position="21"/>
        <end position="42"/>
    </location>
</feature>
<accession>A0A1R4KAX2</accession>
<evidence type="ECO:0000256" key="1">
    <source>
        <dbReference type="SAM" id="Phobius"/>
    </source>
</evidence>
<feature type="transmembrane region" description="Helical" evidence="1">
    <location>
        <begin position="54"/>
        <end position="76"/>
    </location>
</feature>
<evidence type="ECO:0000313" key="3">
    <source>
        <dbReference type="Proteomes" id="UP000196778"/>
    </source>
</evidence>
<dbReference type="RefSeq" id="WP_087138529.1">
    <property type="nucleotide sequence ID" value="NZ_FUKR01000073.1"/>
</dbReference>
<name>A0A1R4KAX2_9MICO</name>
<keyword evidence="3" id="KW-1185">Reference proteome</keyword>
<dbReference type="AlphaFoldDB" id="A0A1R4KAX2"/>
<evidence type="ECO:0000313" key="2">
    <source>
        <dbReference type="EMBL" id="SJN41466.1"/>
    </source>
</evidence>